<evidence type="ECO:0000313" key="1">
    <source>
        <dbReference type="EMBL" id="TVT43123.1"/>
    </source>
</evidence>
<dbReference type="OrthoDB" id="7794186at2"/>
<dbReference type="EMBL" id="VMRJ01000001">
    <property type="protein sequence ID" value="TVT43123.1"/>
    <property type="molecule type" value="Genomic_DNA"/>
</dbReference>
<organism evidence="1 2">
    <name type="scientific">Hymenobacter setariae</name>
    <dbReference type="NCBI Taxonomy" id="2594794"/>
    <lineage>
        <taxon>Bacteria</taxon>
        <taxon>Pseudomonadati</taxon>
        <taxon>Bacteroidota</taxon>
        <taxon>Cytophagia</taxon>
        <taxon>Cytophagales</taxon>
        <taxon>Hymenobacteraceae</taxon>
        <taxon>Hymenobacter</taxon>
    </lineage>
</organism>
<dbReference type="RefSeq" id="WP_144844309.1">
    <property type="nucleotide sequence ID" value="NZ_VMRJ01000001.1"/>
</dbReference>
<accession>A0A558C2V2</accession>
<protein>
    <submittedName>
        <fullName evidence="1">Uncharacterized protein</fullName>
    </submittedName>
</protein>
<dbReference type="Proteomes" id="UP000317624">
    <property type="component" value="Unassembled WGS sequence"/>
</dbReference>
<reference evidence="1 2" key="1">
    <citation type="submission" date="2019-07" db="EMBL/GenBank/DDBJ databases">
        <title>Hymenobacter sp. straun FUR1 Genome sequencing and assembly.</title>
        <authorList>
            <person name="Chhetri G."/>
        </authorList>
    </citation>
    <scope>NUCLEOTIDE SEQUENCE [LARGE SCALE GENOMIC DNA]</scope>
    <source>
        <strain evidence="1 2">Fur1</strain>
    </source>
</reference>
<name>A0A558C2V2_9BACT</name>
<gene>
    <name evidence="1" type="ORF">FNT36_03250</name>
</gene>
<comment type="caution">
    <text evidence="1">The sequence shown here is derived from an EMBL/GenBank/DDBJ whole genome shotgun (WGS) entry which is preliminary data.</text>
</comment>
<evidence type="ECO:0000313" key="2">
    <source>
        <dbReference type="Proteomes" id="UP000317624"/>
    </source>
</evidence>
<keyword evidence="2" id="KW-1185">Reference proteome</keyword>
<sequence length="1091" mass="118639">MAYLLLRRTVLPNPVGSPLPYRVTEIYFDTEKRTRTPTQFDSSDNTTFNPPRGARVYDYEYAPGKTRYVYYDGNGSVYTQNQVTPVQGGGTSLKLKLIPTSPGTTDQNARDACFDLTGQFGVAPYQLEVIGQKGNAAGYYKTDTSKLEIYPVRFYNLAAGQYLLRVTDATGAIATQLLDIGVTFYGYPRGTVLADLLNAGRLFRRWWLMNELKVELRNYSIEQGKDNFSLPYGTLVDGYLLPGSNGQTWRQVYADGVGGVFEEGVYFVDTPTTVSSSLELENLILFNPTSGPEQNGGCVVEVRASAPPVKFTLGGVTNTTGRFDNLGAGMFSVVVADANGNTLTVSFTLTQRYAVHWYLDFSDLHGVPCRLEIWERDYKGAPVLIKGQRNPVVIKSDGLNTSLGGRGDLPPVVGTTCQLSLRVALGELEDLTVGDDRLGRVDVRRAGKLQFRGYVQPDVYEGELQDGLVNVNVLATDGLAGLKGTYFTGHNGQRLTGYRPILNSLLHCFSRCEVSLPVYLYTNSRDASMATLDAPEEASATNRTGYYFPDKDEPENCRTVVDALAQALRGTLVQREGTWQVRSILEAATDAPGRSYLPAGTAQAPVVALAPSGTIQPPRVGALHWLRSVEAQKLSVRQSWKSLTGSTDTGWLKNAYPAGDVFSDRYAWLEDLSQLRTITGWVAPPRLPFPLVLVRAGEKGGDLVTQWVRSLGLSQRDDRYLQGPALPLVGGLEATPAFLTFTGRVVPTETFLDYEGNAVSSPTTAAVGTLPYEILVDGHSLGVQLATLKLAADGKDNTFEVPLAPLPSGTQAATLRVYSWLAPDTNLFRDAPSYSPYSDYKKGDVVRDDYASGKNLFVARRDQAKFVTPPATFLPPEEWARIQPVNAATGNLLLSSIGVQLRPQGVTWDGKDNFRADGPAGTVRPTEVLNVYHADVPIGAGLFSGNLPAFGKTIANVDGTMTTSWSRSLDLLPAPLFESVVLDGLSLRSGNSKLLTGALSHLGTEPIYLLDTLDAPTDVPGRRFCVGSTEWSLKLGYTRVSLIENGAGADAPDPYAQLSNVRVTHQLYEYKPAFFAPVARGTHDGSLRVRG</sequence>
<dbReference type="AlphaFoldDB" id="A0A558C2V2"/>
<proteinExistence type="predicted"/>